<protein>
    <submittedName>
        <fullName evidence="2">Uncharacterized protein</fullName>
    </submittedName>
</protein>
<proteinExistence type="predicted"/>
<accession>A0A1A5J5M3</accession>
<organism evidence="2 3">
    <name type="scientific">Rhizobium loti</name>
    <name type="common">Mesorhizobium loti</name>
    <dbReference type="NCBI Taxonomy" id="381"/>
    <lineage>
        <taxon>Bacteria</taxon>
        <taxon>Pseudomonadati</taxon>
        <taxon>Pseudomonadota</taxon>
        <taxon>Alphaproteobacteria</taxon>
        <taxon>Hyphomicrobiales</taxon>
        <taxon>Phyllobacteriaceae</taxon>
        <taxon>Mesorhizobium</taxon>
    </lineage>
</organism>
<evidence type="ECO:0000256" key="1">
    <source>
        <dbReference type="SAM" id="MobiDB-lite"/>
    </source>
</evidence>
<dbReference type="GeneID" id="66684490"/>
<comment type="caution">
    <text evidence="2">The sequence shown here is derived from an EMBL/GenBank/DDBJ whole genome shotgun (WGS) entry which is preliminary data.</text>
</comment>
<dbReference type="EMBL" id="LZTJ01000012">
    <property type="protein sequence ID" value="OBP76571.1"/>
    <property type="molecule type" value="Genomic_DNA"/>
</dbReference>
<feature type="compositionally biased region" description="Polar residues" evidence="1">
    <location>
        <begin position="1"/>
        <end position="11"/>
    </location>
</feature>
<dbReference type="AlphaFoldDB" id="A0A1A5J5M3"/>
<evidence type="ECO:0000313" key="2">
    <source>
        <dbReference type="EMBL" id="OBP76571.1"/>
    </source>
</evidence>
<dbReference type="Proteomes" id="UP000093748">
    <property type="component" value="Unassembled WGS sequence"/>
</dbReference>
<feature type="region of interest" description="Disordered" evidence="1">
    <location>
        <begin position="64"/>
        <end position="99"/>
    </location>
</feature>
<evidence type="ECO:0000313" key="3">
    <source>
        <dbReference type="Proteomes" id="UP000093748"/>
    </source>
</evidence>
<name>A0A1A5J5M3_RHILI</name>
<dbReference type="OrthoDB" id="9983787at2"/>
<gene>
    <name evidence="2" type="ORF">BAE39_10670</name>
</gene>
<reference evidence="3" key="1">
    <citation type="submission" date="2016-06" db="EMBL/GenBank/DDBJ databases">
        <title>NZP2037 Pacbio-Illumina hybrid assembly.</title>
        <authorList>
            <person name="Ramsay J.P."/>
        </authorList>
    </citation>
    <scope>NUCLEOTIDE SEQUENCE [LARGE SCALE GENOMIC DNA]</scope>
    <source>
        <strain evidence="3">R7ANS::ICEMlSym2042</strain>
    </source>
</reference>
<feature type="region of interest" description="Disordered" evidence="1">
    <location>
        <begin position="1"/>
        <end position="24"/>
    </location>
</feature>
<dbReference type="RefSeq" id="WP_032929962.1">
    <property type="nucleotide sequence ID" value="NZ_LZTH01000045.1"/>
</dbReference>
<sequence>MSANFTLSDRNMISKPLQDMSEAEREMLRRRVEQAAEALDGAASPEFGKLVALALLERHGLSKGSMSNVIDSTPLPKKGPQKSSIYARRSDNFSQRDFS</sequence>